<protein>
    <submittedName>
        <fullName evidence="1">Uncharacterized protein</fullName>
    </submittedName>
</protein>
<evidence type="ECO:0000313" key="1">
    <source>
        <dbReference type="EMBL" id="SUZ49056.1"/>
    </source>
</evidence>
<name>A0A381N387_9ZZZZ</name>
<accession>A0A381N387</accession>
<gene>
    <name evidence="1" type="ORF">METZ01_LOCUS1910</name>
</gene>
<proteinExistence type="predicted"/>
<dbReference type="AlphaFoldDB" id="A0A381N387"/>
<organism evidence="1">
    <name type="scientific">marine metagenome</name>
    <dbReference type="NCBI Taxonomy" id="408172"/>
    <lineage>
        <taxon>unclassified sequences</taxon>
        <taxon>metagenomes</taxon>
        <taxon>ecological metagenomes</taxon>
    </lineage>
</organism>
<sequence length="33" mass="3681">MPEEGTVPLCRCSQFTDKPFYSEGHHDAGLEAK</sequence>
<reference evidence="1" key="1">
    <citation type="submission" date="2018-05" db="EMBL/GenBank/DDBJ databases">
        <authorList>
            <person name="Lanie J.A."/>
            <person name="Ng W.-L."/>
            <person name="Kazmierczak K.M."/>
            <person name="Andrzejewski T.M."/>
            <person name="Davidsen T.M."/>
            <person name="Wayne K.J."/>
            <person name="Tettelin H."/>
            <person name="Glass J.I."/>
            <person name="Rusch D."/>
            <person name="Podicherti R."/>
            <person name="Tsui H.-C.T."/>
            <person name="Winkler M.E."/>
        </authorList>
    </citation>
    <scope>NUCLEOTIDE SEQUENCE</scope>
</reference>
<dbReference type="EMBL" id="UINC01000100">
    <property type="protein sequence ID" value="SUZ49056.1"/>
    <property type="molecule type" value="Genomic_DNA"/>
</dbReference>